<sequence>MEYFATDDISPNEIKINRKLQVEHILPQRKPKKNPQEFTDEERKDSIYKLGNLTLLYGRKNIQASNKSFSEKMEIYQNKDGLRTCFESTQRIYQFYTPWNPDELKNRQNEMIKKINEKLDIF</sequence>
<name>A0A7M1LHK2_9BACT</name>
<dbReference type="RefSeq" id="WP_025802343.1">
    <property type="nucleotide sequence ID" value="NZ_CP063078.1"/>
</dbReference>
<dbReference type="Proteomes" id="UP000594749">
    <property type="component" value="Chromosome"/>
</dbReference>
<evidence type="ECO:0000259" key="1">
    <source>
        <dbReference type="Pfam" id="PF07510"/>
    </source>
</evidence>
<accession>A0A7M1LHK2</accession>
<feature type="domain" description="GmrSD restriction endonucleases C-terminal" evidence="1">
    <location>
        <begin position="12"/>
        <end position="113"/>
    </location>
</feature>
<keyword evidence="3" id="KW-1185">Reference proteome</keyword>
<proteinExistence type="predicted"/>
<keyword evidence="2" id="KW-0540">Nuclease</keyword>
<reference evidence="2 3" key="1">
    <citation type="submission" date="2020-10" db="EMBL/GenBank/DDBJ databases">
        <title>Campylobacter and Helicobacter PacBio genomes.</title>
        <authorList>
            <person name="Lane C."/>
        </authorList>
    </citation>
    <scope>NUCLEOTIDE SEQUENCE [LARGE SCALE GENOMIC DNA]</scope>
    <source>
        <strain evidence="2 3">2016D-0077</strain>
    </source>
</reference>
<dbReference type="GO" id="GO:0004519">
    <property type="term" value="F:endonuclease activity"/>
    <property type="evidence" value="ECO:0007669"/>
    <property type="project" value="UniProtKB-KW"/>
</dbReference>
<dbReference type="InterPro" id="IPR011089">
    <property type="entry name" value="GmrSD_C"/>
</dbReference>
<dbReference type="OrthoDB" id="9798761at2"/>
<dbReference type="Pfam" id="PF07510">
    <property type="entry name" value="GmrSD_C"/>
    <property type="match status" value="1"/>
</dbReference>
<protein>
    <submittedName>
        <fullName evidence="2">HNH endonuclease</fullName>
    </submittedName>
</protein>
<dbReference type="EMBL" id="CP063078">
    <property type="protein sequence ID" value="QOQ87823.1"/>
    <property type="molecule type" value="Genomic_DNA"/>
</dbReference>
<evidence type="ECO:0000313" key="3">
    <source>
        <dbReference type="Proteomes" id="UP000594749"/>
    </source>
</evidence>
<dbReference type="AlphaFoldDB" id="A0A7M1LHK2"/>
<evidence type="ECO:0000313" key="2">
    <source>
        <dbReference type="EMBL" id="QOQ87823.1"/>
    </source>
</evidence>
<keyword evidence="2" id="KW-0378">Hydrolase</keyword>
<gene>
    <name evidence="2" type="ORF">IMC76_03185</name>
</gene>
<dbReference type="PANTHER" id="PTHR35149">
    <property type="entry name" value="SLL5132 PROTEIN"/>
    <property type="match status" value="1"/>
</dbReference>
<dbReference type="PANTHER" id="PTHR35149:SF2">
    <property type="entry name" value="DUF262 DOMAIN-CONTAINING PROTEIN"/>
    <property type="match status" value="1"/>
</dbReference>
<organism evidence="2 3">
    <name type="scientific">Campylobacter corcagiensis</name>
    <dbReference type="NCBI Taxonomy" id="1448857"/>
    <lineage>
        <taxon>Bacteria</taxon>
        <taxon>Pseudomonadati</taxon>
        <taxon>Campylobacterota</taxon>
        <taxon>Epsilonproteobacteria</taxon>
        <taxon>Campylobacterales</taxon>
        <taxon>Campylobacteraceae</taxon>
        <taxon>Campylobacter</taxon>
    </lineage>
</organism>
<keyword evidence="2" id="KW-0255">Endonuclease</keyword>